<keyword evidence="3 6" id="KW-0288">FMN</keyword>
<gene>
    <name evidence="10" type="ORF">HDID_LOCUS1057</name>
</gene>
<dbReference type="EMBL" id="UYSG01000170">
    <property type="protein sequence ID" value="VDL18518.1"/>
    <property type="molecule type" value="Genomic_DNA"/>
</dbReference>
<dbReference type="GO" id="GO:0017150">
    <property type="term" value="F:tRNA dihydrouridine synthase activity"/>
    <property type="evidence" value="ECO:0007669"/>
    <property type="project" value="InterPro"/>
</dbReference>
<feature type="domain" description="DUS-like FMN-binding" evidence="9">
    <location>
        <begin position="18"/>
        <end position="135"/>
    </location>
</feature>
<keyword evidence="4 6" id="KW-0819">tRNA processing</keyword>
<keyword evidence="2 6" id="KW-0285">Flavoprotein</keyword>
<dbReference type="PANTHER" id="PTHR11082:SF31">
    <property type="entry name" value="TRNA-DIHYDROURIDINE(20A_20B) SYNTHASE [NAD(P)+]-LIKE"/>
    <property type="match status" value="1"/>
</dbReference>
<feature type="binding site" evidence="8">
    <location>
        <position position="73"/>
    </location>
    <ligand>
        <name>FMN</name>
        <dbReference type="ChEBI" id="CHEBI:58210"/>
    </ligand>
</feature>
<dbReference type="AlphaFoldDB" id="A0A0R3S9U5"/>
<evidence type="ECO:0000256" key="6">
    <source>
        <dbReference type="PIRNR" id="PIRNR006621"/>
    </source>
</evidence>
<comment type="similarity">
    <text evidence="6">Belongs to the dus family.</text>
</comment>
<proteinExistence type="inferred from homology"/>
<dbReference type="CDD" id="cd02801">
    <property type="entry name" value="DUS_like_FMN"/>
    <property type="match status" value="1"/>
</dbReference>
<dbReference type="InterPro" id="IPR013785">
    <property type="entry name" value="Aldolase_TIM"/>
</dbReference>
<dbReference type="Gene3D" id="3.20.20.70">
    <property type="entry name" value="Aldolase class I"/>
    <property type="match status" value="1"/>
</dbReference>
<evidence type="ECO:0000313" key="10">
    <source>
        <dbReference type="EMBL" id="VDL18518.1"/>
    </source>
</evidence>
<dbReference type="PANTHER" id="PTHR11082">
    <property type="entry name" value="TRNA-DIHYDROURIDINE SYNTHASE"/>
    <property type="match status" value="1"/>
</dbReference>
<evidence type="ECO:0000313" key="11">
    <source>
        <dbReference type="Proteomes" id="UP000274504"/>
    </source>
</evidence>
<dbReference type="WBParaSite" id="HDID_0000105601-mRNA-1">
    <property type="protein sequence ID" value="HDID_0000105601-mRNA-1"/>
    <property type="gene ID" value="HDID_0000105601"/>
</dbReference>
<dbReference type="Pfam" id="PF01207">
    <property type="entry name" value="Dus"/>
    <property type="match status" value="2"/>
</dbReference>
<evidence type="ECO:0000256" key="7">
    <source>
        <dbReference type="PIRSR" id="PIRSR006621-1"/>
    </source>
</evidence>
<comment type="cofactor">
    <cofactor evidence="1 6 8">
        <name>FMN</name>
        <dbReference type="ChEBI" id="CHEBI:58210"/>
    </cofactor>
</comment>
<dbReference type="GO" id="GO:0050660">
    <property type="term" value="F:flavin adenine dinucleotide binding"/>
    <property type="evidence" value="ECO:0007669"/>
    <property type="project" value="InterPro"/>
</dbReference>
<organism evidence="12">
    <name type="scientific">Hymenolepis diminuta</name>
    <name type="common">Rat tapeworm</name>
    <dbReference type="NCBI Taxonomy" id="6216"/>
    <lineage>
        <taxon>Eukaryota</taxon>
        <taxon>Metazoa</taxon>
        <taxon>Spiralia</taxon>
        <taxon>Lophotrochozoa</taxon>
        <taxon>Platyhelminthes</taxon>
        <taxon>Cestoda</taxon>
        <taxon>Eucestoda</taxon>
        <taxon>Cyclophyllidea</taxon>
        <taxon>Hymenolepididae</taxon>
        <taxon>Hymenolepis</taxon>
    </lineage>
</organism>
<evidence type="ECO:0000256" key="3">
    <source>
        <dbReference type="ARBA" id="ARBA00022643"/>
    </source>
</evidence>
<feature type="domain" description="DUS-like FMN-binding" evidence="9">
    <location>
        <begin position="186"/>
        <end position="328"/>
    </location>
</feature>
<name>A0A0R3S9U5_HYMDI</name>
<protein>
    <recommendedName>
        <fullName evidence="6">tRNA-dihydrouridine synthase</fullName>
        <ecNumber evidence="6">1.3.1.-</ecNumber>
    </recommendedName>
</protein>
<keyword evidence="5 6" id="KW-0560">Oxidoreductase</keyword>
<evidence type="ECO:0000256" key="1">
    <source>
        <dbReference type="ARBA" id="ARBA00001917"/>
    </source>
</evidence>
<dbReference type="OrthoDB" id="9977870at2759"/>
<accession>A0A0R3S9U5</accession>
<dbReference type="InterPro" id="IPR001269">
    <property type="entry name" value="DUS_fam"/>
</dbReference>
<sequence>MDIVSLYQKDQPFVCISAPMVRYSKLPFRLLVRRHGVDLAYSPMIMSAAFLHSEKSRSSDFTTCPSDRPMIAQIACQSGPEFARCAEELAKVCDGIDLNCGCPQRWAMKEGYGAAMLKKPELIEDLVKSARSAVPRWRIVKNEDGEETRAPFSVSIKIRLVPCPPRATGGDTVSAASLTGTNNVELTTELVQRAAHMGVDWVTIHGRTPSQRTTSPASWSDVGEVIAARISHTTETSAPLPIFLNGDVKTLDDAAEAHRISGCQGVMVARGLLQDPALFKKDGPKSPWSFYQEWLELCEEYPESMPFSSIHRQAYWIMEKHLEKKDRKILQKIEGIDNLKAFQLNARADFKCI</sequence>
<keyword evidence="8" id="KW-0547">Nucleotide-binding</keyword>
<evidence type="ECO:0000256" key="8">
    <source>
        <dbReference type="PIRSR" id="PIRSR006621-2"/>
    </source>
</evidence>
<evidence type="ECO:0000313" key="12">
    <source>
        <dbReference type="WBParaSite" id="HDID_0000105601-mRNA-1"/>
    </source>
</evidence>
<feature type="binding site" evidence="8">
    <location>
        <position position="205"/>
    </location>
    <ligand>
        <name>FMN</name>
        <dbReference type="ChEBI" id="CHEBI:58210"/>
    </ligand>
</feature>
<reference evidence="10 11" key="2">
    <citation type="submission" date="2018-11" db="EMBL/GenBank/DDBJ databases">
        <authorList>
            <consortium name="Pathogen Informatics"/>
        </authorList>
    </citation>
    <scope>NUCLEOTIDE SEQUENCE [LARGE SCALE GENOMIC DNA]</scope>
</reference>
<dbReference type="PROSITE" id="PS01136">
    <property type="entry name" value="UPF0034"/>
    <property type="match status" value="1"/>
</dbReference>
<evidence type="ECO:0000256" key="2">
    <source>
        <dbReference type="ARBA" id="ARBA00022630"/>
    </source>
</evidence>
<feature type="active site" description="Proton donor" evidence="7">
    <location>
        <position position="102"/>
    </location>
</feature>
<dbReference type="EC" id="1.3.1.-" evidence="6"/>
<comment type="function">
    <text evidence="6">Catalyzes the synthesis of dihydrouridine, a modified base found in the D-loop of most tRNAs.</text>
</comment>
<dbReference type="Proteomes" id="UP000274504">
    <property type="component" value="Unassembled WGS sequence"/>
</dbReference>
<dbReference type="InterPro" id="IPR035587">
    <property type="entry name" value="DUS-like_FMN-bd"/>
</dbReference>
<dbReference type="STRING" id="6216.A0A0R3S9U5"/>
<evidence type="ECO:0000256" key="4">
    <source>
        <dbReference type="ARBA" id="ARBA00022694"/>
    </source>
</evidence>
<reference evidence="12" key="1">
    <citation type="submission" date="2017-02" db="UniProtKB">
        <authorList>
            <consortium name="WormBaseParasite"/>
        </authorList>
    </citation>
    <scope>IDENTIFICATION</scope>
</reference>
<feature type="binding site" evidence="8">
    <location>
        <begin position="269"/>
        <end position="270"/>
    </location>
    <ligand>
        <name>FMN</name>
        <dbReference type="ChEBI" id="CHEBI:58210"/>
    </ligand>
</feature>
<evidence type="ECO:0000259" key="9">
    <source>
        <dbReference type="Pfam" id="PF01207"/>
    </source>
</evidence>
<evidence type="ECO:0000256" key="5">
    <source>
        <dbReference type="ARBA" id="ARBA00023002"/>
    </source>
</evidence>
<dbReference type="SUPFAM" id="SSF51395">
    <property type="entry name" value="FMN-linked oxidoreductases"/>
    <property type="match status" value="1"/>
</dbReference>
<feature type="binding site" evidence="8">
    <location>
        <begin position="19"/>
        <end position="21"/>
    </location>
    <ligand>
        <name>FMN</name>
        <dbReference type="ChEBI" id="CHEBI:58210"/>
    </ligand>
</feature>
<dbReference type="InterPro" id="IPR018517">
    <property type="entry name" value="tRNA_hU_synthase_CS"/>
</dbReference>
<dbReference type="PIRSF" id="PIRSF006621">
    <property type="entry name" value="Dus"/>
    <property type="match status" value="1"/>
</dbReference>